<reference evidence="1 2" key="1">
    <citation type="journal article" date="2014" name="FEMS Microbiol. Lett.">
        <title>Genome sequencing analysis reveals virulence-related gene content of Ochrobactrum intermedium strain 229E, a urease-positive strain isolated from the human gastric niche.</title>
        <authorList>
            <person name="Kulkarni G.J."/>
            <person name="Shetty S."/>
            <person name="Dharne M.S."/>
            <person name="Shouche Y.S."/>
        </authorList>
    </citation>
    <scope>NUCLEOTIDE SEQUENCE [LARGE SCALE GENOMIC DNA]</scope>
    <source>
        <strain evidence="1 2">229E</strain>
    </source>
</reference>
<accession>U4VBL1</accession>
<comment type="caution">
    <text evidence="1">The sequence shown here is derived from an EMBL/GenBank/DDBJ whole genome shotgun (WGS) entry which is preliminary data.</text>
</comment>
<dbReference type="EMBL" id="ASXJ01000343">
    <property type="protein sequence ID" value="ERM00091.1"/>
    <property type="molecule type" value="Genomic_DNA"/>
</dbReference>
<gene>
    <name evidence="1" type="ORF">Q644_07020</name>
</gene>
<sequence length="464" mass="51638">MPFEMERASGEALLTLEASEAMRRFRAEIKAPDDQDHMPPQVAVVERNSWVPRRVIAIDGSTITTPLRLGAPGADASLLKVSVLLIDLKEIMAVKPDEIPSPALFREMEQVETLDAVLPGANVVRKDRVEDTPSAFFRESVHEILSAKIDQSWETLADTLSAITENRTTSRSECPIDGCEETMRPGKGRYSCHCHRAEQLFESDALRFVERFNPAGSNGEAHGEVRHLLEVLALFNILRFFAADPERIGLLRDNVFILDGPLAMFGHAAWLAPYLRTELGRINGLCRNEGGFDLALFGYEKSGQFVTHFDAIDFDEELGPRKVFAARTVITPDATYINRRVTLRPEGAKVHGDITYFGRKVFYKTKSSDHAVITTAMVDDASRNFRRNDAACYPRLGDCLNVLDELSTYLYRDGFMPLVRAHAHAAIPLQRGTNILRKLFADGNKPPIVSEGPASSRAVVAGRQ</sequence>
<evidence type="ECO:0008006" key="3">
    <source>
        <dbReference type="Google" id="ProtNLM"/>
    </source>
</evidence>
<protein>
    <recommendedName>
        <fullName evidence="3">NurA domain-containing protein</fullName>
    </recommendedName>
</protein>
<proteinExistence type="predicted"/>
<dbReference type="PATRIC" id="fig|1337887.3.peg.4821"/>
<dbReference type="AlphaFoldDB" id="U4VBL1"/>
<name>U4VBL1_9HYPH</name>
<evidence type="ECO:0000313" key="2">
    <source>
        <dbReference type="Proteomes" id="UP000016842"/>
    </source>
</evidence>
<evidence type="ECO:0000313" key="1">
    <source>
        <dbReference type="EMBL" id="ERM00091.1"/>
    </source>
</evidence>
<organism evidence="1 2">
    <name type="scientific">Brucella intermedia 229E</name>
    <dbReference type="NCBI Taxonomy" id="1337887"/>
    <lineage>
        <taxon>Bacteria</taxon>
        <taxon>Pseudomonadati</taxon>
        <taxon>Pseudomonadota</taxon>
        <taxon>Alphaproteobacteria</taxon>
        <taxon>Hyphomicrobiales</taxon>
        <taxon>Brucellaceae</taxon>
        <taxon>Brucella/Ochrobactrum group</taxon>
        <taxon>Brucella</taxon>
    </lineage>
</organism>
<dbReference type="Proteomes" id="UP000016842">
    <property type="component" value="Unassembled WGS sequence"/>
</dbReference>